<dbReference type="InterPro" id="IPR000801">
    <property type="entry name" value="Esterase-like"/>
</dbReference>
<accession>A0ABP7IG54</accession>
<protein>
    <submittedName>
        <fullName evidence="1">Alpha/beta hydrolase-fold protein</fullName>
    </submittedName>
</protein>
<dbReference type="Gene3D" id="3.40.50.1820">
    <property type="entry name" value="alpha/beta hydrolase"/>
    <property type="match status" value="1"/>
</dbReference>
<dbReference type="EMBL" id="BAABAH010000005">
    <property type="protein sequence ID" value="GAA3817689.1"/>
    <property type="molecule type" value="Genomic_DNA"/>
</dbReference>
<keyword evidence="2" id="KW-1185">Reference proteome</keyword>
<sequence>MGIGGAGALAAGAAIGVQTEVLPGRSWAYHRLGIDGADGTVPDVTPGPTESGSFTSEHRLGQEVGWTIARPPAEHARLPVAIVLHGRGDDHASAFDHDYLALDMFLAAAVADGTPPFALASIDGGDTYWHPRESGEDAAAMVVDEFLPLLLGRHDLDLGRLGLLGWSMGGFGALYIGAAPPAQVRAIGAMSPALWHEYADTAPGAFDDETDFERTTPFGDQDDLARTAVRIDCGEGDPFYDAVKDYRAGFAEEPAGGLALGDHDIGYWRRIAPGQVAFLGHALAGG</sequence>
<dbReference type="Proteomes" id="UP001501821">
    <property type="component" value="Unassembled WGS sequence"/>
</dbReference>
<evidence type="ECO:0000313" key="2">
    <source>
        <dbReference type="Proteomes" id="UP001501821"/>
    </source>
</evidence>
<reference evidence="2" key="1">
    <citation type="journal article" date="2019" name="Int. J. Syst. Evol. Microbiol.">
        <title>The Global Catalogue of Microorganisms (GCM) 10K type strain sequencing project: providing services to taxonomists for standard genome sequencing and annotation.</title>
        <authorList>
            <consortium name="The Broad Institute Genomics Platform"/>
            <consortium name="The Broad Institute Genome Sequencing Center for Infectious Disease"/>
            <person name="Wu L."/>
            <person name="Ma J."/>
        </authorList>
    </citation>
    <scope>NUCLEOTIDE SEQUENCE [LARGE SCALE GENOMIC DNA]</scope>
    <source>
        <strain evidence="2">JCM 16953</strain>
    </source>
</reference>
<dbReference type="PANTHER" id="PTHR48098:SF1">
    <property type="entry name" value="DIACYLGLYCEROL ACYLTRANSFERASE_MYCOLYLTRANSFERASE AG85A"/>
    <property type="match status" value="1"/>
</dbReference>
<dbReference type="Pfam" id="PF00756">
    <property type="entry name" value="Esterase"/>
    <property type="match status" value="1"/>
</dbReference>
<evidence type="ECO:0000313" key="1">
    <source>
        <dbReference type="EMBL" id="GAA3817689.1"/>
    </source>
</evidence>
<proteinExistence type="predicted"/>
<gene>
    <name evidence="1" type="ORF">GCM10022242_19500</name>
</gene>
<dbReference type="PANTHER" id="PTHR48098">
    <property type="entry name" value="ENTEROCHELIN ESTERASE-RELATED"/>
    <property type="match status" value="1"/>
</dbReference>
<dbReference type="InterPro" id="IPR029058">
    <property type="entry name" value="AB_hydrolase_fold"/>
</dbReference>
<comment type="caution">
    <text evidence="1">The sequence shown here is derived from an EMBL/GenBank/DDBJ whole genome shotgun (WGS) entry which is preliminary data.</text>
</comment>
<dbReference type="SUPFAM" id="SSF53474">
    <property type="entry name" value="alpha/beta-Hydrolases"/>
    <property type="match status" value="1"/>
</dbReference>
<name>A0ABP7IG54_9ACTN</name>
<organism evidence="1 2">
    <name type="scientific">Nocardioides panacisoli</name>
    <dbReference type="NCBI Taxonomy" id="627624"/>
    <lineage>
        <taxon>Bacteria</taxon>
        <taxon>Bacillati</taxon>
        <taxon>Actinomycetota</taxon>
        <taxon>Actinomycetes</taxon>
        <taxon>Propionibacteriales</taxon>
        <taxon>Nocardioidaceae</taxon>
        <taxon>Nocardioides</taxon>
    </lineage>
</organism>
<dbReference type="GO" id="GO:0016787">
    <property type="term" value="F:hydrolase activity"/>
    <property type="evidence" value="ECO:0007669"/>
    <property type="project" value="UniProtKB-KW"/>
</dbReference>
<dbReference type="InterPro" id="IPR050583">
    <property type="entry name" value="Mycobacterial_A85_antigen"/>
</dbReference>
<keyword evidence="1" id="KW-0378">Hydrolase</keyword>